<sequence>MINIGGLILALGFVNSAGLTAPVAINIALTYKNDTCVVLACGFKSDFAVAVGLYMKRKSMSSFARTIAIGGNATNCQVTPLPANIKCECVSERYVSCTICTLTVENDDEQWKCAIPSNGIAVFSNTVKIMVPEETRGSEHRKGLRANNVGSTLTNLSEHISWRPSGMFVALSIKA</sequence>
<dbReference type="Proteomes" id="UP000828390">
    <property type="component" value="Unassembled WGS sequence"/>
</dbReference>
<keyword evidence="1" id="KW-0812">Transmembrane</keyword>
<dbReference type="EMBL" id="JAIWYP010000001">
    <property type="protein sequence ID" value="KAH3889298.1"/>
    <property type="molecule type" value="Genomic_DNA"/>
</dbReference>
<feature type="chain" id="PRO_5038932060" evidence="2">
    <location>
        <begin position="17"/>
        <end position="175"/>
    </location>
</feature>
<evidence type="ECO:0000313" key="3">
    <source>
        <dbReference type="EMBL" id="KAH3889298.1"/>
    </source>
</evidence>
<dbReference type="AlphaFoldDB" id="A0A9D4N7I5"/>
<reference evidence="3" key="1">
    <citation type="journal article" date="2019" name="bioRxiv">
        <title>The Genome of the Zebra Mussel, Dreissena polymorpha: A Resource for Invasive Species Research.</title>
        <authorList>
            <person name="McCartney M.A."/>
            <person name="Auch B."/>
            <person name="Kono T."/>
            <person name="Mallez S."/>
            <person name="Zhang Y."/>
            <person name="Obille A."/>
            <person name="Becker A."/>
            <person name="Abrahante J.E."/>
            <person name="Garbe J."/>
            <person name="Badalamenti J.P."/>
            <person name="Herman A."/>
            <person name="Mangelson H."/>
            <person name="Liachko I."/>
            <person name="Sullivan S."/>
            <person name="Sone E.D."/>
            <person name="Koren S."/>
            <person name="Silverstein K.A.T."/>
            <person name="Beckman K.B."/>
            <person name="Gohl D.M."/>
        </authorList>
    </citation>
    <scope>NUCLEOTIDE SEQUENCE</scope>
    <source>
        <strain evidence="3">Duluth1</strain>
        <tissue evidence="3">Whole animal</tissue>
    </source>
</reference>
<keyword evidence="1" id="KW-0472">Membrane</keyword>
<keyword evidence="4" id="KW-1185">Reference proteome</keyword>
<proteinExistence type="predicted"/>
<keyword evidence="1" id="KW-1133">Transmembrane helix</keyword>
<keyword evidence="2" id="KW-0732">Signal</keyword>
<evidence type="ECO:0000256" key="1">
    <source>
        <dbReference type="SAM" id="Phobius"/>
    </source>
</evidence>
<gene>
    <name evidence="3" type="ORF">DPMN_013351</name>
</gene>
<comment type="caution">
    <text evidence="3">The sequence shown here is derived from an EMBL/GenBank/DDBJ whole genome shotgun (WGS) entry which is preliminary data.</text>
</comment>
<accession>A0A9D4N7I5</accession>
<reference evidence="3" key="2">
    <citation type="submission" date="2020-11" db="EMBL/GenBank/DDBJ databases">
        <authorList>
            <person name="McCartney M.A."/>
            <person name="Auch B."/>
            <person name="Kono T."/>
            <person name="Mallez S."/>
            <person name="Becker A."/>
            <person name="Gohl D.M."/>
            <person name="Silverstein K.A.T."/>
            <person name="Koren S."/>
            <person name="Bechman K.B."/>
            <person name="Herman A."/>
            <person name="Abrahante J.E."/>
            <person name="Garbe J."/>
        </authorList>
    </citation>
    <scope>NUCLEOTIDE SEQUENCE</scope>
    <source>
        <strain evidence="3">Duluth1</strain>
        <tissue evidence="3">Whole animal</tissue>
    </source>
</reference>
<organism evidence="3 4">
    <name type="scientific">Dreissena polymorpha</name>
    <name type="common">Zebra mussel</name>
    <name type="synonym">Mytilus polymorpha</name>
    <dbReference type="NCBI Taxonomy" id="45954"/>
    <lineage>
        <taxon>Eukaryota</taxon>
        <taxon>Metazoa</taxon>
        <taxon>Spiralia</taxon>
        <taxon>Lophotrochozoa</taxon>
        <taxon>Mollusca</taxon>
        <taxon>Bivalvia</taxon>
        <taxon>Autobranchia</taxon>
        <taxon>Heteroconchia</taxon>
        <taxon>Euheterodonta</taxon>
        <taxon>Imparidentia</taxon>
        <taxon>Neoheterodontei</taxon>
        <taxon>Myida</taxon>
        <taxon>Dreissenoidea</taxon>
        <taxon>Dreissenidae</taxon>
        <taxon>Dreissena</taxon>
    </lineage>
</organism>
<protein>
    <submittedName>
        <fullName evidence="3">Uncharacterized protein</fullName>
    </submittedName>
</protein>
<evidence type="ECO:0000256" key="2">
    <source>
        <dbReference type="SAM" id="SignalP"/>
    </source>
</evidence>
<evidence type="ECO:0000313" key="4">
    <source>
        <dbReference type="Proteomes" id="UP000828390"/>
    </source>
</evidence>
<feature type="transmembrane region" description="Helical" evidence="1">
    <location>
        <begin position="7"/>
        <end position="31"/>
    </location>
</feature>
<name>A0A9D4N7I5_DREPO</name>
<feature type="signal peptide" evidence="2">
    <location>
        <begin position="1"/>
        <end position="16"/>
    </location>
</feature>